<dbReference type="OrthoDB" id="5847109at2759"/>
<dbReference type="AlphaFoldDB" id="A0A2C9KEE5"/>
<protein>
    <recommendedName>
        <fullName evidence="3">39S ribosomal protein L35, mitochondrial</fullName>
    </recommendedName>
</protein>
<dbReference type="STRING" id="6526.A0A2C9KEE5"/>
<dbReference type="VEuPathDB" id="VectorBase:BGLAX_045304"/>
<evidence type="ECO:0008006" key="3">
    <source>
        <dbReference type="Google" id="ProtNLM"/>
    </source>
</evidence>
<proteinExistence type="predicted"/>
<evidence type="ECO:0000313" key="1">
    <source>
        <dbReference type="EnsemblMetazoa" id="BGLB018242-PA"/>
    </source>
</evidence>
<evidence type="ECO:0000313" key="2">
    <source>
        <dbReference type="Proteomes" id="UP000076420"/>
    </source>
</evidence>
<dbReference type="GO" id="GO:0005739">
    <property type="term" value="C:mitochondrion"/>
    <property type="evidence" value="ECO:0007669"/>
    <property type="project" value="UniProtKB-SubCell"/>
</dbReference>
<dbReference type="GO" id="GO:0005840">
    <property type="term" value="C:ribosome"/>
    <property type="evidence" value="ECO:0007669"/>
    <property type="project" value="UniProtKB-KW"/>
</dbReference>
<dbReference type="Proteomes" id="UP000076420">
    <property type="component" value="Unassembled WGS sequence"/>
</dbReference>
<dbReference type="InterPro" id="IPR019338">
    <property type="entry name" value="Ribosomal_bL35m"/>
</dbReference>
<dbReference type="VEuPathDB" id="VectorBase:BGLB018242"/>
<dbReference type="RefSeq" id="XP_013074772.2">
    <property type="nucleotide sequence ID" value="XM_013219318.2"/>
</dbReference>
<organism evidence="1 2">
    <name type="scientific">Biomphalaria glabrata</name>
    <name type="common">Bloodfluke planorb</name>
    <name type="synonym">Freshwater snail</name>
    <dbReference type="NCBI Taxonomy" id="6526"/>
    <lineage>
        <taxon>Eukaryota</taxon>
        <taxon>Metazoa</taxon>
        <taxon>Spiralia</taxon>
        <taxon>Lophotrochozoa</taxon>
        <taxon>Mollusca</taxon>
        <taxon>Gastropoda</taxon>
        <taxon>Heterobranchia</taxon>
        <taxon>Euthyneura</taxon>
        <taxon>Panpulmonata</taxon>
        <taxon>Hygrophila</taxon>
        <taxon>Lymnaeoidea</taxon>
        <taxon>Planorbidae</taxon>
        <taxon>Biomphalaria</taxon>
    </lineage>
</organism>
<dbReference type="EnsemblMetazoa" id="BGLB018242-RA">
    <property type="protein sequence ID" value="BGLB018242-PA"/>
    <property type="gene ID" value="BGLB018242"/>
</dbReference>
<gene>
    <name evidence="1" type="primary">106061248</name>
</gene>
<reference evidence="1" key="1">
    <citation type="submission" date="2020-05" db="UniProtKB">
        <authorList>
            <consortium name="EnsemblMetazoa"/>
        </authorList>
    </citation>
    <scope>IDENTIFICATION</scope>
    <source>
        <strain evidence="1">BB02</strain>
    </source>
</reference>
<sequence>MAASLRNLMSRLCSQAKSTLSSRKPLFSSPHAEYSVFNNGKLLLSKNVLTSNNVEPTRHSIIPQNAFHTTPVSSVTYELKQWREHRVIHRFYRLHWGAWIRCFGGRHKALYKKTDWRRWLLKQHVFCTRTQSRKLDILVTAKWKKPMYFADSPYEPYQMRTNCPSFPNHKKFYP</sequence>
<dbReference type="PANTHER" id="PTHR15909">
    <property type="entry name" value="39S RIBOSOMAL PROTEIN L35, MITOCHONDRIAL"/>
    <property type="match status" value="1"/>
</dbReference>
<dbReference type="KEGG" id="bgt:106061248"/>
<name>A0A2C9KEE5_BIOGL</name>
<dbReference type="PANTHER" id="PTHR15909:SF0">
    <property type="entry name" value="LARGE RIBOSOMAL SUBUNIT PROTEIN BL35M"/>
    <property type="match status" value="1"/>
</dbReference>
<dbReference type="GO" id="GO:1990904">
    <property type="term" value="C:ribonucleoprotein complex"/>
    <property type="evidence" value="ECO:0007669"/>
    <property type="project" value="UniProtKB-KW"/>
</dbReference>
<accession>A0A2C9KEE5</accession>